<proteinExistence type="predicted"/>
<reference evidence="2" key="1">
    <citation type="submission" date="2021-01" db="EMBL/GenBank/DDBJ databases">
        <authorList>
            <person name="Corre E."/>
            <person name="Pelletier E."/>
            <person name="Niang G."/>
            <person name="Scheremetjew M."/>
            <person name="Finn R."/>
            <person name="Kale V."/>
            <person name="Holt S."/>
            <person name="Cochrane G."/>
            <person name="Meng A."/>
            <person name="Brown T."/>
            <person name="Cohen L."/>
        </authorList>
    </citation>
    <scope>NUCLEOTIDE SEQUENCE</scope>
    <source>
        <strain evidence="2">CCMP645</strain>
    </source>
</reference>
<gene>
    <name evidence="2" type="ORF">PCAR00345_LOCUS3386</name>
</gene>
<dbReference type="AlphaFoldDB" id="A0A7S4B2K0"/>
<accession>A0A7S4B2K0</accession>
<evidence type="ECO:0000313" key="2">
    <source>
        <dbReference type="EMBL" id="CAE0750801.1"/>
    </source>
</evidence>
<name>A0A7S4B2K0_CHRCT</name>
<feature type="region of interest" description="Disordered" evidence="1">
    <location>
        <begin position="54"/>
        <end position="140"/>
    </location>
</feature>
<dbReference type="Pfam" id="PF07004">
    <property type="entry name" value="SHIPPO-rpt"/>
    <property type="match status" value="1"/>
</dbReference>
<dbReference type="InterPro" id="IPR010736">
    <property type="entry name" value="SHIPPO-rpt"/>
</dbReference>
<protein>
    <submittedName>
        <fullName evidence="2">Uncharacterized protein</fullName>
    </submittedName>
</protein>
<dbReference type="EMBL" id="HBIZ01005922">
    <property type="protein sequence ID" value="CAE0750801.1"/>
    <property type="molecule type" value="Transcribed_RNA"/>
</dbReference>
<evidence type="ECO:0000256" key="1">
    <source>
        <dbReference type="SAM" id="MobiDB-lite"/>
    </source>
</evidence>
<feature type="region of interest" description="Disordered" evidence="1">
    <location>
        <begin position="1"/>
        <end position="24"/>
    </location>
</feature>
<sequence length="149" mass="15598">MSDVPKSPRVNGAQTSAYYMTPGPGAYPIKMDQKAKGLIGDAPAFTMSQRFGVAGAGEQSPGPAYVLKATSPRSDGPMGESSPRYSFGTQGRFYKETASVPGPGHYPQGTSIGGATKVGFGSEKQRPPSDTNKGVAYAAAPHEHLRRMC</sequence>
<organism evidence="2">
    <name type="scientific">Chrysotila carterae</name>
    <name type="common">Marine alga</name>
    <name type="synonym">Syracosphaera carterae</name>
    <dbReference type="NCBI Taxonomy" id="13221"/>
    <lineage>
        <taxon>Eukaryota</taxon>
        <taxon>Haptista</taxon>
        <taxon>Haptophyta</taxon>
        <taxon>Prymnesiophyceae</taxon>
        <taxon>Isochrysidales</taxon>
        <taxon>Isochrysidaceae</taxon>
        <taxon>Chrysotila</taxon>
    </lineage>
</organism>